<reference evidence="3 4" key="1">
    <citation type="journal article" date="2015" name="Environ. Microbiol.">
        <title>Methane oxidation coupled to nitrate reduction under hypoxia by the Gammaproteobacterium Methylomonas denitrificans, sp. nov. type strain FJG1.</title>
        <authorList>
            <person name="Kits K.D."/>
            <person name="Klotz M.G."/>
            <person name="Stein L.Y."/>
        </authorList>
    </citation>
    <scope>NUCLEOTIDE SEQUENCE [LARGE SCALE GENOMIC DNA]</scope>
    <source>
        <strain evidence="3 4">FJG1</strain>
    </source>
</reference>
<feature type="transmembrane region" description="Helical" evidence="1">
    <location>
        <begin position="79"/>
        <end position="101"/>
    </location>
</feature>
<dbReference type="Pfam" id="PF08668">
    <property type="entry name" value="HDOD"/>
    <property type="match status" value="1"/>
</dbReference>
<proteinExistence type="predicted"/>
<evidence type="ECO:0000313" key="3">
    <source>
        <dbReference type="EMBL" id="AMK79058.1"/>
    </source>
</evidence>
<dbReference type="EMBL" id="CP014476">
    <property type="protein sequence ID" value="AMK79058.1"/>
    <property type="molecule type" value="Genomic_DNA"/>
</dbReference>
<accession>A0A140E6N4</accession>
<keyword evidence="1" id="KW-0472">Membrane</keyword>
<evidence type="ECO:0000313" key="4">
    <source>
        <dbReference type="Proteomes" id="UP000030512"/>
    </source>
</evidence>
<dbReference type="KEGG" id="mdn:JT25_021660"/>
<dbReference type="SUPFAM" id="SSF109604">
    <property type="entry name" value="HD-domain/PDEase-like"/>
    <property type="match status" value="1"/>
</dbReference>
<protein>
    <recommendedName>
        <fullName evidence="2">HDOD domain-containing protein</fullName>
    </recommendedName>
</protein>
<dbReference type="PANTHER" id="PTHR33525">
    <property type="match status" value="1"/>
</dbReference>
<dbReference type="STRING" id="1538553.JT25_021660"/>
<dbReference type="Gene3D" id="1.10.3210.10">
    <property type="entry name" value="Hypothetical protein af1432"/>
    <property type="match status" value="1"/>
</dbReference>
<evidence type="ECO:0000256" key="1">
    <source>
        <dbReference type="SAM" id="Phobius"/>
    </source>
</evidence>
<feature type="transmembrane region" description="Helical" evidence="1">
    <location>
        <begin position="143"/>
        <end position="160"/>
    </location>
</feature>
<gene>
    <name evidence="3" type="ORF">JT25_021660</name>
</gene>
<dbReference type="AlphaFoldDB" id="A0A140E6N4"/>
<keyword evidence="4" id="KW-1185">Reference proteome</keyword>
<dbReference type="PANTHER" id="PTHR33525:SF4">
    <property type="entry name" value="CYCLIC DI-GMP PHOSPHODIESTERASE CDGJ"/>
    <property type="match status" value="1"/>
</dbReference>
<keyword evidence="1" id="KW-1133">Transmembrane helix</keyword>
<name>A0A140E6N4_9GAMM</name>
<keyword evidence="1" id="KW-0812">Transmembrane</keyword>
<sequence length="289" mass="32130">MNAGVKQTIELQMNSLKNLPVLPEASLRILAAINTPEIPIDKLADALSLSSGLVARLLGLANSAYFARGRNVSDIRTAIFQVLGLDLVKALALAIIFNVLFDTRKCQGFDAEYFWIRSLTTAVSAQKLAAEIPQLREFTPSTIYSGGLLLNIGILVLGYLQPDELHGIFVDSKKNRLSVAQEISQQLGQSHYQIGYFLLHKWHLPMLYQVLLQNYENKDFEGAEQSLLALLRICERLSATVITGQPINPLEFEAECRKIELPLERVLELAEQLAENQPAMQKLATIMGN</sequence>
<feature type="domain" description="HDOD" evidence="2">
    <location>
        <begin position="19"/>
        <end position="218"/>
    </location>
</feature>
<dbReference type="OrthoDB" id="9770715at2"/>
<dbReference type="PROSITE" id="PS51833">
    <property type="entry name" value="HDOD"/>
    <property type="match status" value="1"/>
</dbReference>
<organism evidence="3 4">
    <name type="scientific">Methylomonas denitrificans</name>
    <dbReference type="NCBI Taxonomy" id="1538553"/>
    <lineage>
        <taxon>Bacteria</taxon>
        <taxon>Pseudomonadati</taxon>
        <taxon>Pseudomonadota</taxon>
        <taxon>Gammaproteobacteria</taxon>
        <taxon>Methylococcales</taxon>
        <taxon>Methylococcaceae</taxon>
        <taxon>Methylomonas</taxon>
    </lineage>
</organism>
<evidence type="ECO:0000259" key="2">
    <source>
        <dbReference type="PROSITE" id="PS51833"/>
    </source>
</evidence>
<dbReference type="InterPro" id="IPR052340">
    <property type="entry name" value="RNase_Y/CdgJ"/>
</dbReference>
<dbReference type="Proteomes" id="UP000030512">
    <property type="component" value="Chromosome"/>
</dbReference>
<dbReference type="InterPro" id="IPR013976">
    <property type="entry name" value="HDOD"/>
</dbReference>